<organism evidence="1 2">
    <name type="scientific">Chionoecetes opilio</name>
    <name type="common">Atlantic snow crab</name>
    <name type="synonym">Cancer opilio</name>
    <dbReference type="NCBI Taxonomy" id="41210"/>
    <lineage>
        <taxon>Eukaryota</taxon>
        <taxon>Metazoa</taxon>
        <taxon>Ecdysozoa</taxon>
        <taxon>Arthropoda</taxon>
        <taxon>Crustacea</taxon>
        <taxon>Multicrustacea</taxon>
        <taxon>Malacostraca</taxon>
        <taxon>Eumalacostraca</taxon>
        <taxon>Eucarida</taxon>
        <taxon>Decapoda</taxon>
        <taxon>Pleocyemata</taxon>
        <taxon>Brachyura</taxon>
        <taxon>Eubrachyura</taxon>
        <taxon>Majoidea</taxon>
        <taxon>Majidae</taxon>
        <taxon>Chionoecetes</taxon>
    </lineage>
</organism>
<reference evidence="1" key="1">
    <citation type="submission" date="2020-07" db="EMBL/GenBank/DDBJ databases">
        <title>The High-quality genome of the commercially important snow crab, Chionoecetes opilio.</title>
        <authorList>
            <person name="Jeong J.-H."/>
            <person name="Ryu S."/>
        </authorList>
    </citation>
    <scope>NUCLEOTIDE SEQUENCE</scope>
    <source>
        <strain evidence="1">MADBK_172401_WGS</strain>
        <tissue evidence="1">Digestive gland</tissue>
    </source>
</reference>
<accession>A0A8J4XZZ7</accession>
<dbReference type="EMBL" id="JACEEZ010022192">
    <property type="protein sequence ID" value="KAG0712700.1"/>
    <property type="molecule type" value="Genomic_DNA"/>
</dbReference>
<name>A0A8J4XZZ7_CHIOP</name>
<evidence type="ECO:0000313" key="2">
    <source>
        <dbReference type="Proteomes" id="UP000770661"/>
    </source>
</evidence>
<evidence type="ECO:0000313" key="1">
    <source>
        <dbReference type="EMBL" id="KAG0712700.1"/>
    </source>
</evidence>
<sequence>MISAFSRRRKKGRPAIHQRLPDCAFQAVTTETGRRYYLACREEDEWERCVAAVAAKRHSTCLLNTSYSALKAQAQNEQIRQDAIRARRLQREEESGLESGPEDDGGGDEVLWVEKFKPRRYLHLLSDKVRGQCIFLFHLHISPCSFHFSHLFPFLSHLNFPPI</sequence>
<proteinExistence type="predicted"/>
<dbReference type="Proteomes" id="UP000770661">
    <property type="component" value="Unassembled WGS sequence"/>
</dbReference>
<dbReference type="AlphaFoldDB" id="A0A8J4XZZ7"/>
<protein>
    <submittedName>
        <fullName evidence="1">Uncharacterized protein</fullName>
    </submittedName>
</protein>
<keyword evidence="2" id="KW-1185">Reference proteome</keyword>
<comment type="caution">
    <text evidence="1">The sequence shown here is derived from an EMBL/GenBank/DDBJ whole genome shotgun (WGS) entry which is preliminary data.</text>
</comment>
<gene>
    <name evidence="1" type="ORF">GWK47_017857</name>
</gene>
<dbReference type="OrthoDB" id="2195431at2759"/>